<dbReference type="Pfam" id="PF03357">
    <property type="entry name" value="Snf7"/>
    <property type="match status" value="1"/>
</dbReference>
<dbReference type="GO" id="GO:0007034">
    <property type="term" value="P:vacuolar transport"/>
    <property type="evidence" value="ECO:0007669"/>
    <property type="project" value="InterPro"/>
</dbReference>
<evidence type="ECO:0000256" key="1">
    <source>
        <dbReference type="ARBA" id="ARBA00006190"/>
    </source>
</evidence>
<organism evidence="3 4">
    <name type="scientific">Brachionus calyciflorus</name>
    <dbReference type="NCBI Taxonomy" id="104777"/>
    <lineage>
        <taxon>Eukaryota</taxon>
        <taxon>Metazoa</taxon>
        <taxon>Spiralia</taxon>
        <taxon>Gnathifera</taxon>
        <taxon>Rotifera</taxon>
        <taxon>Eurotatoria</taxon>
        <taxon>Monogononta</taxon>
        <taxon>Pseudotrocha</taxon>
        <taxon>Ploima</taxon>
        <taxon>Brachionidae</taxon>
        <taxon>Brachionus</taxon>
    </lineage>
</organism>
<keyword evidence="2" id="KW-0175">Coiled coil</keyword>
<dbReference type="PANTHER" id="PTHR10476">
    <property type="entry name" value="CHARGED MULTIVESICULAR BODY PROTEIN"/>
    <property type="match status" value="1"/>
</dbReference>
<protein>
    <submittedName>
        <fullName evidence="3">Uncharacterized protein</fullName>
    </submittedName>
</protein>
<dbReference type="AlphaFoldDB" id="A0A814LF09"/>
<evidence type="ECO:0000313" key="3">
    <source>
        <dbReference type="EMBL" id="CAF1065272.1"/>
    </source>
</evidence>
<dbReference type="Gene3D" id="6.10.140.1230">
    <property type="match status" value="1"/>
</dbReference>
<sequence length="211" mass="23718">MNKLFGKKDVKEEIKAQNKVLRSAQRDIDRDKNQLEREMKKLELDIKKMAKEGNKQACVVLAKQLVQLRNQQTRNVSASARITGIKTHTQVMASNIKLGEAMKTTTQTMVQMNKIQDPAKTAQIMREFEKQNMKMGMTDEMINDTLEGVLEGSDDEAQSDAIVNQVLDEIGIEISGKMINAPTPAKGSVKVKDDNEIDDEEIKNMLANLRA</sequence>
<accession>A0A814LF09</accession>
<dbReference type="InterPro" id="IPR005024">
    <property type="entry name" value="Snf7_fam"/>
</dbReference>
<comment type="caution">
    <text evidence="3">The sequence shown here is derived from an EMBL/GenBank/DDBJ whole genome shotgun (WGS) entry which is preliminary data.</text>
</comment>
<evidence type="ECO:0000313" key="4">
    <source>
        <dbReference type="Proteomes" id="UP000663879"/>
    </source>
</evidence>
<dbReference type="Proteomes" id="UP000663879">
    <property type="component" value="Unassembled WGS sequence"/>
</dbReference>
<feature type="coiled-coil region" evidence="2">
    <location>
        <begin position="7"/>
        <end position="52"/>
    </location>
</feature>
<comment type="similarity">
    <text evidence="1">Belongs to the SNF7 family.</text>
</comment>
<evidence type="ECO:0000256" key="2">
    <source>
        <dbReference type="SAM" id="Coils"/>
    </source>
</evidence>
<proteinExistence type="inferred from homology"/>
<keyword evidence="4" id="KW-1185">Reference proteome</keyword>
<dbReference type="OrthoDB" id="5594417at2759"/>
<name>A0A814LF09_9BILA</name>
<gene>
    <name evidence="3" type="ORF">OXX778_LOCUS19470</name>
</gene>
<reference evidence="3" key="1">
    <citation type="submission" date="2021-02" db="EMBL/GenBank/DDBJ databases">
        <authorList>
            <person name="Nowell W R."/>
        </authorList>
    </citation>
    <scope>NUCLEOTIDE SEQUENCE</scope>
    <source>
        <strain evidence="3">Ploen Becks lab</strain>
    </source>
</reference>
<dbReference type="EMBL" id="CAJNOC010005908">
    <property type="protein sequence ID" value="CAF1065272.1"/>
    <property type="molecule type" value="Genomic_DNA"/>
</dbReference>